<dbReference type="PANTHER" id="PTHR45712">
    <property type="entry name" value="AGAP008170-PA"/>
    <property type="match status" value="1"/>
</dbReference>
<keyword evidence="2" id="KW-0677">Repeat</keyword>
<dbReference type="PANTHER" id="PTHR45712:SF22">
    <property type="entry name" value="INSULIN-LIKE GROWTH FACTOR-BINDING PROTEIN COMPLEX ACID LABILE SUBUNIT"/>
    <property type="match status" value="1"/>
</dbReference>
<organism evidence="3 4">
    <name type="scientific">Boothiomyces macroporosus</name>
    <dbReference type="NCBI Taxonomy" id="261099"/>
    <lineage>
        <taxon>Eukaryota</taxon>
        <taxon>Fungi</taxon>
        <taxon>Fungi incertae sedis</taxon>
        <taxon>Chytridiomycota</taxon>
        <taxon>Chytridiomycota incertae sedis</taxon>
        <taxon>Chytridiomycetes</taxon>
        <taxon>Rhizophydiales</taxon>
        <taxon>Terramycetaceae</taxon>
        <taxon>Boothiomyces</taxon>
    </lineage>
</organism>
<keyword evidence="1" id="KW-0433">Leucine-rich repeat</keyword>
<evidence type="ECO:0000313" key="4">
    <source>
        <dbReference type="Proteomes" id="UP001210925"/>
    </source>
</evidence>
<dbReference type="InterPro" id="IPR050333">
    <property type="entry name" value="SLRP"/>
</dbReference>
<dbReference type="EMBL" id="JADGKB010000006">
    <property type="protein sequence ID" value="KAJ3261403.1"/>
    <property type="molecule type" value="Genomic_DNA"/>
</dbReference>
<dbReference type="InterPro" id="IPR001611">
    <property type="entry name" value="Leu-rich_rpt"/>
</dbReference>
<reference evidence="3" key="1">
    <citation type="submission" date="2020-05" db="EMBL/GenBank/DDBJ databases">
        <title>Phylogenomic resolution of chytrid fungi.</title>
        <authorList>
            <person name="Stajich J.E."/>
            <person name="Amses K."/>
            <person name="Simmons R."/>
            <person name="Seto K."/>
            <person name="Myers J."/>
            <person name="Bonds A."/>
            <person name="Quandt C.A."/>
            <person name="Barry K."/>
            <person name="Liu P."/>
            <person name="Grigoriev I."/>
            <person name="Longcore J.E."/>
            <person name="James T.Y."/>
        </authorList>
    </citation>
    <scope>NUCLEOTIDE SEQUENCE</scope>
    <source>
        <strain evidence="3">PLAUS21</strain>
    </source>
</reference>
<comment type="caution">
    <text evidence="3">The sequence shown here is derived from an EMBL/GenBank/DDBJ whole genome shotgun (WGS) entry which is preliminary data.</text>
</comment>
<evidence type="ECO:0000256" key="2">
    <source>
        <dbReference type="ARBA" id="ARBA00022737"/>
    </source>
</evidence>
<dbReference type="PROSITE" id="PS51450">
    <property type="entry name" value="LRR"/>
    <property type="match status" value="1"/>
</dbReference>
<name>A0AAD5Y6H8_9FUNG</name>
<gene>
    <name evidence="3" type="ORF">HK103_006011</name>
</gene>
<protein>
    <recommendedName>
        <fullName evidence="5">Ubiquitin-like domain-containing protein</fullName>
    </recommendedName>
</protein>
<keyword evidence="4" id="KW-1185">Reference proteome</keyword>
<dbReference type="Gene3D" id="3.80.10.10">
    <property type="entry name" value="Ribonuclease Inhibitor"/>
    <property type="match status" value="3"/>
</dbReference>
<evidence type="ECO:0000313" key="3">
    <source>
        <dbReference type="EMBL" id="KAJ3261403.1"/>
    </source>
</evidence>
<dbReference type="InterPro" id="IPR032675">
    <property type="entry name" value="LRR_dom_sf"/>
</dbReference>
<evidence type="ECO:0008006" key="5">
    <source>
        <dbReference type="Google" id="ProtNLM"/>
    </source>
</evidence>
<accession>A0AAD5Y6H8</accession>
<dbReference type="AlphaFoldDB" id="A0AAD5Y6H8"/>
<evidence type="ECO:0000256" key="1">
    <source>
        <dbReference type="ARBA" id="ARBA00022614"/>
    </source>
</evidence>
<dbReference type="SUPFAM" id="SSF52058">
    <property type="entry name" value="L domain-like"/>
    <property type="match status" value="1"/>
</dbReference>
<proteinExistence type="predicted"/>
<dbReference type="Proteomes" id="UP001210925">
    <property type="component" value="Unassembled WGS sequence"/>
</dbReference>
<sequence>MKWGNKVVETVGWNKMNAKISNLKELREVGLAGLNIQEKGDALDLPNVEDLDLSRNLFQSMEVIQDIVKDLPNIQILRLNRNRLLFDLVSDGMKNVKILTLIGTNCKWDNVLSVEPQMPMLEELHLGSNGISKLSVPKEGQLMNLKVLNLEDNSLQDWGEILKLQDLSIGTLSLQNNQIGQIHATSAFKDLKILNLKRNNICEWKDVNMLNFYNVIELRIGFNPITETVSFTSRLMILTGRLSKVKVLEGSLITALDRRDAECYYLNQAHEDIDKPNFKDLHPRYDELCATHGTPASVKIEKTVGDGLISVLLKGDKQVEKKVHKKLAGRMLKSVLARSCYTQWQKVMKKELVLVQGDMEMPVDELRDLDFYQVQDGDVFYLK</sequence>